<evidence type="ECO:0000313" key="1">
    <source>
        <dbReference type="EMBL" id="GFS51128.1"/>
    </source>
</evidence>
<gene>
    <name evidence="1" type="ORF">NPIL_467111</name>
</gene>
<dbReference type="Proteomes" id="UP000887013">
    <property type="component" value="Unassembled WGS sequence"/>
</dbReference>
<dbReference type="AlphaFoldDB" id="A0A8X6MGJ5"/>
<comment type="caution">
    <text evidence="1">The sequence shown here is derived from an EMBL/GenBank/DDBJ whole genome shotgun (WGS) entry which is preliminary data.</text>
</comment>
<name>A0A8X6MGJ5_NEPPI</name>
<organism evidence="1 2">
    <name type="scientific">Nephila pilipes</name>
    <name type="common">Giant wood spider</name>
    <name type="synonym">Nephila maculata</name>
    <dbReference type="NCBI Taxonomy" id="299642"/>
    <lineage>
        <taxon>Eukaryota</taxon>
        <taxon>Metazoa</taxon>
        <taxon>Ecdysozoa</taxon>
        <taxon>Arthropoda</taxon>
        <taxon>Chelicerata</taxon>
        <taxon>Arachnida</taxon>
        <taxon>Araneae</taxon>
        <taxon>Araneomorphae</taxon>
        <taxon>Entelegynae</taxon>
        <taxon>Araneoidea</taxon>
        <taxon>Nephilidae</taxon>
        <taxon>Nephila</taxon>
    </lineage>
</organism>
<accession>A0A8X6MGJ5</accession>
<evidence type="ECO:0000313" key="2">
    <source>
        <dbReference type="Proteomes" id="UP000887013"/>
    </source>
</evidence>
<keyword evidence="2" id="KW-1185">Reference proteome</keyword>
<proteinExistence type="predicted"/>
<protein>
    <submittedName>
        <fullName evidence="1">Uncharacterized protein</fullName>
    </submittedName>
</protein>
<sequence length="163" mass="18708">MVSPHTDFDPLQNYCARSLGYGWTEELPDMQKRYQRWAKHLDLIERCRILIRLGSESLCTYLRMLLLMVIQSGRMTAGYWGGLSGTRELSSSEIFEDVPAIFESAPDTSYSAKQCSTSNDQSFESEDLPKEQEQTLKKTLFCRQIVPPKRLDITSTLTSVHFI</sequence>
<dbReference type="EMBL" id="BMAW01045637">
    <property type="protein sequence ID" value="GFS51128.1"/>
    <property type="molecule type" value="Genomic_DNA"/>
</dbReference>
<reference evidence="1" key="1">
    <citation type="submission" date="2020-08" db="EMBL/GenBank/DDBJ databases">
        <title>Multicomponent nature underlies the extraordinary mechanical properties of spider dragline silk.</title>
        <authorList>
            <person name="Kono N."/>
            <person name="Nakamura H."/>
            <person name="Mori M."/>
            <person name="Yoshida Y."/>
            <person name="Ohtoshi R."/>
            <person name="Malay A.D."/>
            <person name="Moran D.A.P."/>
            <person name="Tomita M."/>
            <person name="Numata K."/>
            <person name="Arakawa K."/>
        </authorList>
    </citation>
    <scope>NUCLEOTIDE SEQUENCE</scope>
</reference>